<gene>
    <name evidence="1" type="ORF">SAMN05660750_00171</name>
</gene>
<name>A0A1T5AFQ9_9HYPH</name>
<evidence type="ECO:0000313" key="1">
    <source>
        <dbReference type="EMBL" id="SKB33818.1"/>
    </source>
</evidence>
<dbReference type="EMBL" id="FUYX01000001">
    <property type="protein sequence ID" value="SKB33818.1"/>
    <property type="molecule type" value="Genomic_DNA"/>
</dbReference>
<protein>
    <submittedName>
        <fullName evidence="1">Uncharacterized protein</fullName>
    </submittedName>
</protein>
<evidence type="ECO:0000313" key="2">
    <source>
        <dbReference type="Proteomes" id="UP000190130"/>
    </source>
</evidence>
<dbReference type="Proteomes" id="UP000190130">
    <property type="component" value="Unassembled WGS sequence"/>
</dbReference>
<proteinExistence type="predicted"/>
<dbReference type="OrthoDB" id="8329554at2"/>
<sequence>MKFSLMSRRYRKGDFSESQSNIANIASPPDPGQGRHPLVISASIGHGVSRTSSIQLDILDRVHLFGNNSRGIRNIFMNASPETVDSYKAKLRHIERYILWYSDTFQAIPPKTAAEIDDHFCNTFAAWLVLPGQPQSSLATAMRFFIRVLRAVGASPSLIPSNPFHDNDLPTPGDTLSKAEARKIVNQAKFEIGIVKRRTQEAHRLAGSGHDPHRNAGGRHGDWQQVENRAWVIKRLLKREIHSFEDLRRNLGRNTLLRGLEGRPAAEYVAPDGTIQRMVGWMGHLRWFFPWADDMAPFIVLLMLRTGWNLSTVAALRTRAWVEPFPFRLSGRTGEDHVYVVSYKTRGRSNRLQSSAVVKVPSSKRPWSHPYRLLKYLDYLTLALRKEIHRKLNAILQKGKLDKSDEDELNKLSQIKDDIFIYKNERGITSLYWEIRNGQHRGIQAFLQRCGSGAGVRDLRDATILFSYETSGQNLFVAQIVANHTDRETTALYVRRRLTQERVWDDAVRVFDASLSLIQSGDFNTDRVRAILKQQGLTSHQIDNLTNQENRARWGNRCADPENPPQNFARDAAGVCQLQDCIDGCPHARWFADSVEYVCRELINAERLHERLSLQSTEGSSLESRINRCRELLTRWPTATVNKALEAAKSEMEREPDLFFGSI</sequence>
<dbReference type="AlphaFoldDB" id="A0A1T5AFQ9"/>
<reference evidence="1 2" key="1">
    <citation type="submission" date="2017-02" db="EMBL/GenBank/DDBJ databases">
        <authorList>
            <person name="Peterson S.W."/>
        </authorList>
    </citation>
    <scope>NUCLEOTIDE SEQUENCE [LARGE SCALE GENOMIC DNA]</scope>
    <source>
        <strain evidence="1 2">DSM 9653</strain>
    </source>
</reference>
<accession>A0A1T5AFQ9</accession>
<organism evidence="1 2">
    <name type="scientific">Bosea thiooxidans</name>
    <dbReference type="NCBI Taxonomy" id="53254"/>
    <lineage>
        <taxon>Bacteria</taxon>
        <taxon>Pseudomonadati</taxon>
        <taxon>Pseudomonadota</taxon>
        <taxon>Alphaproteobacteria</taxon>
        <taxon>Hyphomicrobiales</taxon>
        <taxon>Boseaceae</taxon>
        <taxon>Bosea</taxon>
    </lineage>
</organism>
<dbReference type="RefSeq" id="WP_139384210.1">
    <property type="nucleotide sequence ID" value="NZ_FUYX01000001.1"/>
</dbReference>